<keyword evidence="2" id="KW-0732">Signal</keyword>
<feature type="chain" id="PRO_5038601396" evidence="2">
    <location>
        <begin position="20"/>
        <end position="282"/>
    </location>
</feature>
<feature type="region of interest" description="Disordered" evidence="1">
    <location>
        <begin position="26"/>
        <end position="53"/>
    </location>
</feature>
<evidence type="ECO:0000259" key="3">
    <source>
        <dbReference type="Pfam" id="PF13354"/>
    </source>
</evidence>
<gene>
    <name evidence="4" type="ORF">KL86SPO_20542</name>
</gene>
<dbReference type="PROSITE" id="PS51257">
    <property type="entry name" value="PROKAR_LIPOPROTEIN"/>
    <property type="match status" value="1"/>
</dbReference>
<evidence type="ECO:0000313" key="4">
    <source>
        <dbReference type="EMBL" id="SCM79386.1"/>
    </source>
</evidence>
<dbReference type="GO" id="GO:0030655">
    <property type="term" value="P:beta-lactam antibiotic catabolic process"/>
    <property type="evidence" value="ECO:0007669"/>
    <property type="project" value="InterPro"/>
</dbReference>
<reference evidence="4" key="1">
    <citation type="submission" date="2016-08" db="EMBL/GenBank/DDBJ databases">
        <authorList>
            <person name="Seilhamer J.J."/>
        </authorList>
    </citation>
    <scope>NUCLEOTIDE SEQUENCE</scope>
    <source>
        <strain evidence="4">86</strain>
    </source>
</reference>
<dbReference type="InterPro" id="IPR000871">
    <property type="entry name" value="Beta-lactam_class-A"/>
</dbReference>
<dbReference type="SUPFAM" id="SSF56601">
    <property type="entry name" value="beta-lactamase/transpeptidase-like"/>
    <property type="match status" value="1"/>
</dbReference>
<accession>A0A212LPG4</accession>
<dbReference type="AlphaFoldDB" id="A0A212LPG4"/>
<feature type="domain" description="Beta-lactamase class A catalytic" evidence="3">
    <location>
        <begin position="66"/>
        <end position="116"/>
    </location>
</feature>
<feature type="signal peptide" evidence="2">
    <location>
        <begin position="1"/>
        <end position="19"/>
    </location>
</feature>
<dbReference type="InterPro" id="IPR012338">
    <property type="entry name" value="Beta-lactam/transpept-like"/>
</dbReference>
<proteinExistence type="predicted"/>
<dbReference type="GO" id="GO:0046677">
    <property type="term" value="P:response to antibiotic"/>
    <property type="evidence" value="ECO:0007669"/>
    <property type="project" value="InterPro"/>
</dbReference>
<feature type="domain" description="Beta-lactamase class A catalytic" evidence="3">
    <location>
        <begin position="120"/>
        <end position="250"/>
    </location>
</feature>
<dbReference type="PANTHER" id="PTHR35333:SF3">
    <property type="entry name" value="BETA-LACTAMASE-TYPE TRANSPEPTIDASE FOLD CONTAINING PROTEIN"/>
    <property type="match status" value="1"/>
</dbReference>
<name>A0A212LPG4_9FIRM</name>
<dbReference type="PANTHER" id="PTHR35333">
    <property type="entry name" value="BETA-LACTAMASE"/>
    <property type="match status" value="1"/>
</dbReference>
<dbReference type="Gene3D" id="3.40.710.10">
    <property type="entry name" value="DD-peptidase/beta-lactamase superfamily"/>
    <property type="match status" value="1"/>
</dbReference>
<dbReference type="EMBL" id="FMJE01000002">
    <property type="protein sequence ID" value="SCM79386.1"/>
    <property type="molecule type" value="Genomic_DNA"/>
</dbReference>
<dbReference type="GO" id="GO:0008800">
    <property type="term" value="F:beta-lactamase activity"/>
    <property type="evidence" value="ECO:0007669"/>
    <property type="project" value="InterPro"/>
</dbReference>
<evidence type="ECO:0000256" key="2">
    <source>
        <dbReference type="SAM" id="SignalP"/>
    </source>
</evidence>
<evidence type="ECO:0000256" key="1">
    <source>
        <dbReference type="SAM" id="MobiDB-lite"/>
    </source>
</evidence>
<organism evidence="4">
    <name type="scientific">uncultured Sporomusa sp</name>
    <dbReference type="NCBI Taxonomy" id="307249"/>
    <lineage>
        <taxon>Bacteria</taxon>
        <taxon>Bacillati</taxon>
        <taxon>Bacillota</taxon>
        <taxon>Negativicutes</taxon>
        <taxon>Selenomonadales</taxon>
        <taxon>Sporomusaceae</taxon>
        <taxon>Sporomusa</taxon>
        <taxon>environmental samples</taxon>
    </lineage>
</organism>
<sequence length="282" mass="31434">MLKTATTIFLLLFLLTVSACGTLNTPQSKPAPAAPPPPAANPSSPSQPDWNKQLHNKLNQFDGKTGLYAKNLKTGQTFSFNQDTIFPTASTHKLLVSLAVYKYLYSEASLADKQRYDNNIKKMLTISDNPAFYELLDDIEKKKPDALTRVLTDLKLVHTRIHSREAFTKYGYHSVTTPAEMAAVFETIFNEAYLGKEFSAILKEELAKTIFNDEIPRFIQNTKVLHKVGELPGIQCDVGIIDDGRDQILISAYTSTQRPPPYASNFIANISAKAYNLLRTKG</sequence>
<dbReference type="Pfam" id="PF13354">
    <property type="entry name" value="Beta-lactamase2"/>
    <property type="match status" value="2"/>
</dbReference>
<dbReference type="RefSeq" id="WP_288183515.1">
    <property type="nucleotide sequence ID" value="NZ_LT608335.1"/>
</dbReference>
<protein>
    <submittedName>
        <fullName evidence="4">Beta-lactamase class A</fullName>
    </submittedName>
</protein>
<dbReference type="InterPro" id="IPR045155">
    <property type="entry name" value="Beta-lactam_cat"/>
</dbReference>